<accession>X0Z7V6</accession>
<name>X0Z7V6_9ZZZZ</name>
<dbReference type="InterPro" id="IPR023614">
    <property type="entry name" value="Porin_dom_sf"/>
</dbReference>
<dbReference type="Gene3D" id="2.40.160.10">
    <property type="entry name" value="Porin"/>
    <property type="match status" value="1"/>
</dbReference>
<proteinExistence type="predicted"/>
<dbReference type="SUPFAM" id="SSF56935">
    <property type="entry name" value="Porins"/>
    <property type="match status" value="1"/>
</dbReference>
<dbReference type="EMBL" id="BARS01050042">
    <property type="protein sequence ID" value="GAG44651.1"/>
    <property type="molecule type" value="Genomic_DNA"/>
</dbReference>
<reference evidence="1" key="1">
    <citation type="journal article" date="2014" name="Front. Microbiol.">
        <title>High frequency of phylogenetically diverse reductive dehalogenase-homologous genes in deep subseafloor sedimentary metagenomes.</title>
        <authorList>
            <person name="Kawai M."/>
            <person name="Futagami T."/>
            <person name="Toyoda A."/>
            <person name="Takaki Y."/>
            <person name="Nishi S."/>
            <person name="Hori S."/>
            <person name="Arai W."/>
            <person name="Tsubouchi T."/>
            <person name="Morono Y."/>
            <person name="Uchiyama I."/>
            <person name="Ito T."/>
            <person name="Fujiyama A."/>
            <person name="Inagaki F."/>
            <person name="Takami H."/>
        </authorList>
    </citation>
    <scope>NUCLEOTIDE SEQUENCE</scope>
    <source>
        <strain evidence="1">Expedition CK06-06</strain>
    </source>
</reference>
<comment type="caution">
    <text evidence="1">The sequence shown here is derived from an EMBL/GenBank/DDBJ whole genome shotgun (WGS) entry which is preliminary data.</text>
</comment>
<dbReference type="AlphaFoldDB" id="X0Z7V6"/>
<evidence type="ECO:0008006" key="2">
    <source>
        <dbReference type="Google" id="ProtNLM"/>
    </source>
</evidence>
<gene>
    <name evidence="1" type="ORF">S01H1_74775</name>
</gene>
<evidence type="ECO:0000313" key="1">
    <source>
        <dbReference type="EMBL" id="GAG44651.1"/>
    </source>
</evidence>
<sequence length="239" mass="26627">PISLERQTPITFLPWQERSAVADALLPARNHGLILSGTAAGDWFTWAVGAFNNWIDSDHSFSDTSSQLTGRVTWVPLVSDDESNLLHFGLGLRHSNVKQTIRGRVTPEFNHAPLYVDTGELPADDAITYSLEAYWRKGPYLVGFEYLGTDVDSSASGDPFFYGYHISGSWAVTGEMRGYRKRSGIFDPLPVAKPVNRGGWGTLETAFRYSRLDLTDGTVDGGEMDIYSLGLNWWLTRWA</sequence>
<protein>
    <recommendedName>
        <fullName evidence="2">Capsule assembly Wzi family protein</fullName>
    </recommendedName>
</protein>
<dbReference type="Pfam" id="PF07396">
    <property type="entry name" value="Porin_O_P"/>
    <property type="match status" value="1"/>
</dbReference>
<organism evidence="1">
    <name type="scientific">marine sediment metagenome</name>
    <dbReference type="NCBI Taxonomy" id="412755"/>
    <lineage>
        <taxon>unclassified sequences</taxon>
        <taxon>metagenomes</taxon>
        <taxon>ecological metagenomes</taxon>
    </lineage>
</organism>
<feature type="non-terminal residue" evidence="1">
    <location>
        <position position="239"/>
    </location>
</feature>
<feature type="non-terminal residue" evidence="1">
    <location>
        <position position="1"/>
    </location>
</feature>
<dbReference type="InterPro" id="IPR010870">
    <property type="entry name" value="Porin_O/P"/>
</dbReference>